<reference evidence="10" key="1">
    <citation type="submission" date="2022-01" db="EMBL/GenBank/DDBJ databases">
        <authorList>
            <person name="Braso-Vives M."/>
        </authorList>
    </citation>
    <scope>NUCLEOTIDE SEQUENCE</scope>
</reference>
<feature type="compositionally biased region" description="Low complexity" evidence="8">
    <location>
        <begin position="388"/>
        <end position="400"/>
    </location>
</feature>
<dbReference type="CDD" id="cd06133">
    <property type="entry name" value="ERI-1_3'hExo_like"/>
    <property type="match status" value="1"/>
</dbReference>
<gene>
    <name evidence="10" type="primary">ERI2</name>
    <name evidence="10" type="ORF">BLAG_LOCUS13983</name>
</gene>
<dbReference type="AlphaFoldDB" id="A0A8J9ZJ98"/>
<evidence type="ECO:0000256" key="3">
    <source>
        <dbReference type="ARBA" id="ARBA00022771"/>
    </source>
</evidence>
<dbReference type="GO" id="GO:0000175">
    <property type="term" value="F:3'-5'-RNA exonuclease activity"/>
    <property type="evidence" value="ECO:0007669"/>
    <property type="project" value="InterPro"/>
</dbReference>
<keyword evidence="1" id="KW-0540">Nuclease</keyword>
<evidence type="ECO:0000313" key="10">
    <source>
        <dbReference type="EMBL" id="CAH1254646.1"/>
    </source>
</evidence>
<keyword evidence="6" id="KW-0269">Exonuclease</keyword>
<name>A0A8J9ZJ98_BRALA</name>
<proteinExistence type="predicted"/>
<evidence type="ECO:0000256" key="1">
    <source>
        <dbReference type="ARBA" id="ARBA00022722"/>
    </source>
</evidence>
<dbReference type="PANTHER" id="PTHR23044:SF61">
    <property type="entry name" value="3'-5' EXORIBONUCLEASE 1-RELATED"/>
    <property type="match status" value="1"/>
</dbReference>
<dbReference type="OrthoDB" id="448399at2759"/>
<evidence type="ECO:0000256" key="7">
    <source>
        <dbReference type="PROSITE-ProRule" id="PRU01343"/>
    </source>
</evidence>
<dbReference type="EMBL" id="OV696687">
    <property type="protein sequence ID" value="CAH1254646.1"/>
    <property type="molecule type" value="Genomic_DNA"/>
</dbReference>
<feature type="region of interest" description="Disordered" evidence="8">
    <location>
        <begin position="386"/>
        <end position="428"/>
    </location>
</feature>
<evidence type="ECO:0000259" key="9">
    <source>
        <dbReference type="PROSITE" id="PS51999"/>
    </source>
</evidence>
<accession>A0A8J9ZJ98</accession>
<dbReference type="Pfam" id="PF06839">
    <property type="entry name" value="Zn_ribbon_GRF"/>
    <property type="match status" value="1"/>
</dbReference>
<dbReference type="PROSITE" id="PS51999">
    <property type="entry name" value="ZF_GRF"/>
    <property type="match status" value="1"/>
</dbReference>
<dbReference type="PANTHER" id="PTHR23044">
    <property type="entry name" value="3'-5' EXONUCLEASE ERI1-RELATED"/>
    <property type="match status" value="1"/>
</dbReference>
<dbReference type="InterPro" id="IPR012337">
    <property type="entry name" value="RNaseH-like_sf"/>
</dbReference>
<dbReference type="InterPro" id="IPR010666">
    <property type="entry name" value="Znf_GRF"/>
</dbReference>
<feature type="domain" description="GRF-type" evidence="9">
    <location>
        <begin position="601"/>
        <end position="646"/>
    </location>
</feature>
<keyword evidence="11" id="KW-1185">Reference proteome</keyword>
<dbReference type="Pfam" id="PF00929">
    <property type="entry name" value="RNase_T"/>
    <property type="match status" value="1"/>
</dbReference>
<dbReference type="Proteomes" id="UP000838412">
    <property type="component" value="Chromosome 2"/>
</dbReference>
<dbReference type="InterPro" id="IPR051274">
    <property type="entry name" value="3-5_Exoribonuclease"/>
</dbReference>
<sequence length="690" mass="75674">MLLAQAKMKSTKSLARQLGIIKKHPRHAEHNNTTPRITPQALSYLVVIDFESTCWKNREGPAGAQSEVIEFPAVLLNTATGEIEAEFHRYVQPQEHPYLSHFCTELTGITQDQVDHGIPLHICLAQFSRWLNSVQTEKSAHFVTGKTIGKTTTNKLGTFVTWSDWDLGVCLLYECRRKGISKPSALNCWLDLRATYKKFYGRKPNGLKGALRDLGIEFEGREHSGIEDARNTAKLAWRMMGDGCVMQITKSLIGPAPQLKVTNLSPQTMQGLGTTSESVDNGSSVHQQNNVESTPISKLQQEGTMVKQRNIQDNGKASKSVDNSPSVRQQQTNVRSPPTSKLQQKGTTVRPTQHQSRHPHANRTPIYNASSMLSDSVKSNNPIVNQNLSSKSTSSLEKASVAGRKYTAKKGTTTSMSAPRGKVFAQPSSTARQGVQVYASPVTGNVQASTAKSTPLLANLGKVGVKFAPTLGNSALHTVTNDTGDKMECIKFGPCHPNTAGQLCEVLTKRCHHHSRPSNEDADTGGHPLANNLKSSFIEEEGSTVKGSSNTASAFTTPKQVHIEDNKLSVGPSSSKTSNSLASTGRNPLVIRTSRITPPFCTCGRRAKRRSVVNPGPNHGRQFWVCGTGRRDSAQSCNFFKWQTVYSSRGTLDSSMHYKYNTDVCSTRNRNRKTFLHLEPPLPRMDLDDA</sequence>
<evidence type="ECO:0000256" key="5">
    <source>
        <dbReference type="ARBA" id="ARBA00022833"/>
    </source>
</evidence>
<feature type="region of interest" description="Disordered" evidence="8">
    <location>
        <begin position="540"/>
        <end position="584"/>
    </location>
</feature>
<evidence type="ECO:0000256" key="4">
    <source>
        <dbReference type="ARBA" id="ARBA00022801"/>
    </source>
</evidence>
<organism evidence="10 11">
    <name type="scientific">Branchiostoma lanceolatum</name>
    <name type="common">Common lancelet</name>
    <name type="synonym">Amphioxus lanceolatum</name>
    <dbReference type="NCBI Taxonomy" id="7740"/>
    <lineage>
        <taxon>Eukaryota</taxon>
        <taxon>Metazoa</taxon>
        <taxon>Chordata</taxon>
        <taxon>Cephalochordata</taxon>
        <taxon>Leptocardii</taxon>
        <taxon>Amphioxiformes</taxon>
        <taxon>Branchiostomatidae</taxon>
        <taxon>Branchiostoma</taxon>
    </lineage>
</organism>
<dbReference type="GO" id="GO:0008270">
    <property type="term" value="F:zinc ion binding"/>
    <property type="evidence" value="ECO:0007669"/>
    <property type="project" value="UniProtKB-KW"/>
</dbReference>
<dbReference type="SUPFAM" id="SSF53098">
    <property type="entry name" value="Ribonuclease H-like"/>
    <property type="match status" value="1"/>
</dbReference>
<evidence type="ECO:0000313" key="11">
    <source>
        <dbReference type="Proteomes" id="UP000838412"/>
    </source>
</evidence>
<evidence type="ECO:0000256" key="8">
    <source>
        <dbReference type="SAM" id="MobiDB-lite"/>
    </source>
</evidence>
<feature type="region of interest" description="Disordered" evidence="8">
    <location>
        <begin position="267"/>
        <end position="366"/>
    </location>
</feature>
<dbReference type="GO" id="GO:0003676">
    <property type="term" value="F:nucleic acid binding"/>
    <property type="evidence" value="ECO:0007669"/>
    <property type="project" value="InterPro"/>
</dbReference>
<dbReference type="Gene3D" id="3.30.420.10">
    <property type="entry name" value="Ribonuclease H-like superfamily/Ribonuclease H"/>
    <property type="match status" value="1"/>
</dbReference>
<keyword evidence="3 7" id="KW-0863">Zinc-finger</keyword>
<dbReference type="InterPro" id="IPR036397">
    <property type="entry name" value="RNaseH_sf"/>
</dbReference>
<feature type="compositionally biased region" description="Polar residues" evidence="8">
    <location>
        <begin position="267"/>
        <end position="354"/>
    </location>
</feature>
<keyword evidence="2" id="KW-0479">Metal-binding</keyword>
<protein>
    <submittedName>
        <fullName evidence="10">ERI2 protein</fullName>
    </submittedName>
</protein>
<evidence type="ECO:0000256" key="6">
    <source>
        <dbReference type="ARBA" id="ARBA00022839"/>
    </source>
</evidence>
<dbReference type="InterPro" id="IPR047201">
    <property type="entry name" value="ERI-1_3'hExo-like"/>
</dbReference>
<keyword evidence="4" id="KW-0378">Hydrolase</keyword>
<dbReference type="InterPro" id="IPR013520">
    <property type="entry name" value="Ribonucl_H"/>
</dbReference>
<dbReference type="SMART" id="SM00479">
    <property type="entry name" value="EXOIII"/>
    <property type="match status" value="1"/>
</dbReference>
<feature type="compositionally biased region" description="Low complexity" evidence="8">
    <location>
        <begin position="573"/>
        <end position="583"/>
    </location>
</feature>
<evidence type="ECO:0000256" key="2">
    <source>
        <dbReference type="ARBA" id="ARBA00022723"/>
    </source>
</evidence>
<keyword evidence="5" id="KW-0862">Zinc</keyword>
<feature type="compositionally biased region" description="Polar residues" evidence="8">
    <location>
        <begin position="545"/>
        <end position="559"/>
    </location>
</feature>